<dbReference type="Ensembl" id="ENSSSCT00030074852.1">
    <property type="protein sequence ID" value="ENSSSCP00030034232.1"/>
    <property type="gene ID" value="ENSSSCG00030053703.1"/>
</dbReference>
<sequence>MSERPEETFLQGRYTDEQQTHEKRSPSPTLRAVKSRRLRGPAPTPARAAVVRQSPDSKCWRGRGEEGPSCSVGGSGSRFNHCGEQHGGALENCTWTRHVAQPSHSGTYPDETSLEKDPRARMSTAALFATAKTWKQPTRPSTDERIKKTWYKHTMEYGSAIKKNELMPFAAT</sequence>
<protein>
    <submittedName>
        <fullName evidence="2">Uncharacterized protein</fullName>
    </submittedName>
</protein>
<reference evidence="2" key="1">
    <citation type="submission" date="2025-05" db="UniProtKB">
        <authorList>
            <consortium name="Ensembl"/>
        </authorList>
    </citation>
    <scope>IDENTIFICATION</scope>
</reference>
<proteinExistence type="predicted"/>
<dbReference type="Ensembl" id="ENSSSCT00015062334.1">
    <property type="protein sequence ID" value="ENSSSCP00015025013.1"/>
    <property type="gene ID" value="ENSSSCG00015046797.1"/>
</dbReference>
<organism evidence="2 3">
    <name type="scientific">Sus scrofa</name>
    <name type="common">Pig</name>
    <dbReference type="NCBI Taxonomy" id="9823"/>
    <lineage>
        <taxon>Eukaryota</taxon>
        <taxon>Metazoa</taxon>
        <taxon>Chordata</taxon>
        <taxon>Craniata</taxon>
        <taxon>Vertebrata</taxon>
        <taxon>Euteleostomi</taxon>
        <taxon>Mammalia</taxon>
        <taxon>Eutheria</taxon>
        <taxon>Laurasiatheria</taxon>
        <taxon>Artiodactyla</taxon>
        <taxon>Suina</taxon>
        <taxon>Suidae</taxon>
        <taxon>Sus</taxon>
    </lineage>
</organism>
<evidence type="ECO:0000313" key="2">
    <source>
        <dbReference type="Ensembl" id="ENSSSCP00030034232.1"/>
    </source>
</evidence>
<feature type="region of interest" description="Disordered" evidence="1">
    <location>
        <begin position="1"/>
        <end position="87"/>
    </location>
</feature>
<dbReference type="Proteomes" id="UP000694726">
    <property type="component" value="Unplaced"/>
</dbReference>
<evidence type="ECO:0000313" key="3">
    <source>
        <dbReference type="Proteomes" id="UP000694570"/>
    </source>
</evidence>
<feature type="compositionally biased region" description="Basic and acidic residues" evidence="1">
    <location>
        <begin position="14"/>
        <end position="25"/>
    </location>
</feature>
<dbReference type="Proteomes" id="UP000694570">
    <property type="component" value="Unplaced"/>
</dbReference>
<accession>A0A8D0XDR5</accession>
<evidence type="ECO:0000256" key="1">
    <source>
        <dbReference type="SAM" id="MobiDB-lite"/>
    </source>
</evidence>
<name>A0A8D0XDR5_PIG</name>
<dbReference type="AlphaFoldDB" id="A0A8D0XDR5"/>